<evidence type="ECO:0000313" key="2">
    <source>
        <dbReference type="EMBL" id="GMH66360.1"/>
    </source>
</evidence>
<reference evidence="3" key="1">
    <citation type="journal article" date="2023" name="Commun. Biol.">
        <title>Genome analysis of Parmales, the sister group of diatoms, reveals the evolutionary specialization of diatoms from phago-mixotrophs to photoautotrophs.</title>
        <authorList>
            <person name="Ban H."/>
            <person name="Sato S."/>
            <person name="Yoshikawa S."/>
            <person name="Yamada K."/>
            <person name="Nakamura Y."/>
            <person name="Ichinomiya M."/>
            <person name="Sato N."/>
            <person name="Blanc-Mathieu R."/>
            <person name="Endo H."/>
            <person name="Kuwata A."/>
            <person name="Ogata H."/>
        </authorList>
    </citation>
    <scope>NUCLEOTIDE SEQUENCE [LARGE SCALE GENOMIC DNA]</scope>
</reference>
<name>A0A9W7AAE6_9STRA</name>
<feature type="compositionally biased region" description="Basic and acidic residues" evidence="1">
    <location>
        <begin position="1106"/>
        <end position="1119"/>
    </location>
</feature>
<dbReference type="Gene3D" id="2.30.30.140">
    <property type="match status" value="1"/>
</dbReference>
<dbReference type="SUPFAM" id="SSF48452">
    <property type="entry name" value="TPR-like"/>
    <property type="match status" value="1"/>
</dbReference>
<comment type="caution">
    <text evidence="2">The sequence shown here is derived from an EMBL/GenBank/DDBJ whole genome shotgun (WGS) entry which is preliminary data.</text>
</comment>
<organism evidence="2 3">
    <name type="scientific">Triparma laevis f. inornata</name>
    <dbReference type="NCBI Taxonomy" id="1714386"/>
    <lineage>
        <taxon>Eukaryota</taxon>
        <taxon>Sar</taxon>
        <taxon>Stramenopiles</taxon>
        <taxon>Ochrophyta</taxon>
        <taxon>Bolidophyceae</taxon>
        <taxon>Parmales</taxon>
        <taxon>Triparmaceae</taxon>
        <taxon>Triparma</taxon>
    </lineage>
</organism>
<proteinExistence type="predicted"/>
<feature type="compositionally biased region" description="Basic and acidic residues" evidence="1">
    <location>
        <begin position="1018"/>
        <end position="1030"/>
    </location>
</feature>
<dbReference type="Proteomes" id="UP001162640">
    <property type="component" value="Unassembled WGS sequence"/>
</dbReference>
<feature type="region of interest" description="Disordered" evidence="1">
    <location>
        <begin position="1002"/>
        <end position="1072"/>
    </location>
</feature>
<dbReference type="CDD" id="cd04508">
    <property type="entry name" value="Tudor_SF"/>
    <property type="match status" value="1"/>
</dbReference>
<accession>A0A9W7AAE6</accession>
<evidence type="ECO:0000313" key="3">
    <source>
        <dbReference type="Proteomes" id="UP001162640"/>
    </source>
</evidence>
<dbReference type="InterPro" id="IPR019734">
    <property type="entry name" value="TPR_rpt"/>
</dbReference>
<dbReference type="InterPro" id="IPR011990">
    <property type="entry name" value="TPR-like_helical_dom_sf"/>
</dbReference>
<dbReference type="AlphaFoldDB" id="A0A9W7AAE6"/>
<protein>
    <submittedName>
        <fullName evidence="2">Uncharacterized protein</fullName>
    </submittedName>
</protein>
<sequence>MVSANSLVRVKAADGSQTEGIVTSLSGNNAVVNKQAVDLSNLIWLYNPKDASIVEEGMHVECLYGDESDSASVEYYAGTIGPINSLDNSFSFLYDDGDVREVATTSMLKMLPLPEILQQLNQNIVVGATGTCLYRDDGEYYEGTVTKDNGDGTYTFSFEDGDVCKDARTEELRDLVAPSHVTERLLDETADKYDQEQQQQQQQDDVDDDLPFAANSYEEDFADDFDEEDIEEKPETGSSSAQTLTKSNSDLNVILSSTGVLPEDANKKSVRINLEESSKINLDASQDPTNALNNSMLNPPHSELPSRQKHLTPSETISQDLAFAKMFHQDTHFLLIPSNPNSTNTGPIERFHSLSIEYVDLLYQYESANNVMGSRAFTEEEEKEAQSKEQDELAHKAVAETDDQAPFKVKVAGSCPPMTQQTLINSMTALKMRSKALVNLIYGEECLENVNEVIDLATNYGLNGMHVQAEAHSRKALETLNQELLKAPQPPNVFAKHSATALIFLFESMRTILNRVQGSGNVSLKDLSELLNDQDFAAGISMSVKELEAEAEGPNFHGVDSIELLKMLRETHGFKSALSAVEESLRPIHVAMVKSVVARCERNGAKEEGSEEIVECSAPLASDLIKAFKETPSTYSLIESTGIIQGLRSRVVEADEVSNSNTSSYQSRVSYEELLSMLLVDSSISSRQDWASKMRVDALTLIGSALSSQGKWTKALDKFAEARRIVISAEREDMLSSCRLFSAYGDCLLTKHMEREGGGRREGDQESLDMLKKAFEIYRVVEGGGGGKGIGVGTASTSVSMGRLRLKNKEDMEGGLSSIKYGAEYYKSVGDAKALQLYNYVARVYEDQAGCVDYDVVESLKEAAASAGLSHGKNSVAFFEALKKLGDKCEEGGEFDGSIAAYKKAISVGEVVFSANDLRLKKCKKRLAFVVAELKGENLDEGEEVEGSKFFHAEKLATQEFLAAEEERVNKLKDKAKEELKKKKLRKKRKKKKKKIILEEAEEEKKEGEEGGGGTGEGADREEKEEEEKKKKLKKKKVVKKEGGEEASLGQAEDILGSPRAEGKEGEEVDGGVVGMSLASGSVVLEAKPLIDKLREDDVGGEGEGWNEREVEGKGEGSRVDIGLAGATEGKNDDELVDFLLTTNDK</sequence>
<evidence type="ECO:0000256" key="1">
    <source>
        <dbReference type="SAM" id="MobiDB-lite"/>
    </source>
</evidence>
<gene>
    <name evidence="2" type="ORF">TL16_g04412</name>
</gene>
<dbReference type="EMBL" id="BLQM01000121">
    <property type="protein sequence ID" value="GMH66360.1"/>
    <property type="molecule type" value="Genomic_DNA"/>
</dbReference>
<feature type="region of interest" description="Disordered" evidence="1">
    <location>
        <begin position="1095"/>
        <end position="1119"/>
    </location>
</feature>
<dbReference type="SMART" id="SM00028">
    <property type="entry name" value="TPR"/>
    <property type="match status" value="2"/>
</dbReference>